<comment type="caution">
    <text evidence="2">The sequence shown here is derived from an EMBL/GenBank/DDBJ whole genome shotgun (WGS) entry which is preliminary data.</text>
</comment>
<proteinExistence type="predicted"/>
<sequence>MNRVREVVDQRAKSSSDTKERVDLLQLMMDASTADPV</sequence>
<evidence type="ECO:0000313" key="2">
    <source>
        <dbReference type="EMBL" id="CAF4797462.1"/>
    </source>
</evidence>
<organism evidence="2 3">
    <name type="scientific">Rotaria magnacalcarata</name>
    <dbReference type="NCBI Taxonomy" id="392030"/>
    <lineage>
        <taxon>Eukaryota</taxon>
        <taxon>Metazoa</taxon>
        <taxon>Spiralia</taxon>
        <taxon>Gnathifera</taxon>
        <taxon>Rotifera</taxon>
        <taxon>Eurotatoria</taxon>
        <taxon>Bdelloidea</taxon>
        <taxon>Philodinida</taxon>
        <taxon>Philodinidae</taxon>
        <taxon>Rotaria</taxon>
    </lineage>
</organism>
<dbReference type="Proteomes" id="UP000681720">
    <property type="component" value="Unassembled WGS sequence"/>
</dbReference>
<name>A0A8S3BAM9_9BILA</name>
<dbReference type="AlphaFoldDB" id="A0A8S3BAM9"/>
<reference evidence="2" key="1">
    <citation type="submission" date="2021-02" db="EMBL/GenBank/DDBJ databases">
        <authorList>
            <person name="Nowell W R."/>
        </authorList>
    </citation>
    <scope>NUCLEOTIDE SEQUENCE</scope>
</reference>
<dbReference type="EMBL" id="CAJOBJ010149176">
    <property type="protein sequence ID" value="CAF4797462.1"/>
    <property type="molecule type" value="Genomic_DNA"/>
</dbReference>
<gene>
    <name evidence="2" type="ORF">GIL414_LOCUS47006</name>
</gene>
<evidence type="ECO:0000256" key="1">
    <source>
        <dbReference type="SAM" id="MobiDB-lite"/>
    </source>
</evidence>
<feature type="region of interest" description="Disordered" evidence="1">
    <location>
        <begin position="1"/>
        <end position="21"/>
    </location>
</feature>
<protein>
    <submittedName>
        <fullName evidence="2">Uncharacterized protein</fullName>
    </submittedName>
</protein>
<evidence type="ECO:0000313" key="3">
    <source>
        <dbReference type="Proteomes" id="UP000681720"/>
    </source>
</evidence>
<accession>A0A8S3BAM9</accession>
<feature type="non-terminal residue" evidence="2">
    <location>
        <position position="37"/>
    </location>
</feature>